<dbReference type="Gene3D" id="3.30.2140.20">
    <property type="match status" value="1"/>
</dbReference>
<proteinExistence type="inferred from homology"/>
<comment type="caution">
    <text evidence="3">The sequence shown here is derived from an EMBL/GenBank/DDBJ whole genome shotgun (WGS) entry which is preliminary data.</text>
</comment>
<dbReference type="InterPro" id="IPR038765">
    <property type="entry name" value="Papain-like_cys_pep_sf"/>
</dbReference>
<dbReference type="PRINTS" id="PR01543">
    <property type="entry name" value="ANATRNSFRASE"/>
</dbReference>
<dbReference type="EMBL" id="JACOAF010000025">
    <property type="protein sequence ID" value="MBC3540173.1"/>
    <property type="molecule type" value="Genomic_DNA"/>
</dbReference>
<sequence length="253" mass="29364">MDIQLYLDRINYKGSISVSKNVLFELQAAHLLSVPFENLDIHYKNKIRLDILSIYKKIVINRRGGFCYELNGLFYHLLKNIGFDVRMVSGRVYSKDGSYGAEYDHLAIVVNVDGKKYLVDVGFGKFSYKPLEILSGVNISDEFGVFRFDKAHDDYLRINLVENGNSVPQYLFKVKEREFVEFQGMCEFHQTSNESHFTNKKVVSIVTRNGRKTLNNNQIKITENGIDKMKEFEEELFEFHLKEHFGIEINGSC</sequence>
<accession>A0ABR6VTL2</accession>
<dbReference type="InterPro" id="IPR053710">
    <property type="entry name" value="Arylamine_NAT_domain_sf"/>
</dbReference>
<dbReference type="PANTHER" id="PTHR11786">
    <property type="entry name" value="N-HYDROXYARYLAMINE O-ACETYLTRANSFERASE"/>
    <property type="match status" value="1"/>
</dbReference>
<dbReference type="RefSeq" id="WP_186637300.1">
    <property type="nucleotide sequence ID" value="NZ_JACOAF010000025.1"/>
</dbReference>
<protein>
    <submittedName>
        <fullName evidence="3">Arylamine N-acetyltransferase</fullName>
    </submittedName>
</protein>
<organism evidence="3 4">
    <name type="scientific">Rufibacter sediminis</name>
    <dbReference type="NCBI Taxonomy" id="2762756"/>
    <lineage>
        <taxon>Bacteria</taxon>
        <taxon>Pseudomonadati</taxon>
        <taxon>Bacteroidota</taxon>
        <taxon>Cytophagia</taxon>
        <taxon>Cytophagales</taxon>
        <taxon>Hymenobacteraceae</taxon>
        <taxon>Rufibacter</taxon>
    </lineage>
</organism>
<gene>
    <name evidence="3" type="ORF">H7U12_10805</name>
</gene>
<evidence type="ECO:0000313" key="3">
    <source>
        <dbReference type="EMBL" id="MBC3540173.1"/>
    </source>
</evidence>
<comment type="similarity">
    <text evidence="1 2">Belongs to the arylamine N-acetyltransferase family.</text>
</comment>
<dbReference type="PANTHER" id="PTHR11786:SF0">
    <property type="entry name" value="ARYLAMINE N-ACETYLTRANSFERASE 4-RELATED"/>
    <property type="match status" value="1"/>
</dbReference>
<dbReference type="SUPFAM" id="SSF54001">
    <property type="entry name" value="Cysteine proteinases"/>
    <property type="match status" value="1"/>
</dbReference>
<dbReference type="InterPro" id="IPR001447">
    <property type="entry name" value="Arylamine_N-AcTrfase"/>
</dbReference>
<evidence type="ECO:0000256" key="1">
    <source>
        <dbReference type="ARBA" id="ARBA00006547"/>
    </source>
</evidence>
<keyword evidence="4" id="KW-1185">Reference proteome</keyword>
<dbReference type="Proteomes" id="UP000659698">
    <property type="component" value="Unassembled WGS sequence"/>
</dbReference>
<reference evidence="3 4" key="1">
    <citation type="journal article" date="2019" name="Int. J. Syst. Evol. Microbiol.">
        <title>Rufibacter sediminis sp. nov., isolated from freshwater lake sediment.</title>
        <authorList>
            <person name="Qu J.H."/>
            <person name="Zhang L.J."/>
            <person name="Fu Y.H."/>
            <person name="Li H.F."/>
        </authorList>
    </citation>
    <scope>NUCLEOTIDE SEQUENCE [LARGE SCALE GENOMIC DNA]</scope>
    <source>
        <strain evidence="3 4">H-1</strain>
    </source>
</reference>
<name>A0ABR6VTL2_9BACT</name>
<evidence type="ECO:0000256" key="2">
    <source>
        <dbReference type="RuleBase" id="RU003452"/>
    </source>
</evidence>
<dbReference type="Pfam" id="PF00797">
    <property type="entry name" value="Acetyltransf_2"/>
    <property type="match status" value="1"/>
</dbReference>
<evidence type="ECO:0000313" key="4">
    <source>
        <dbReference type="Proteomes" id="UP000659698"/>
    </source>
</evidence>